<comment type="subcellular location">
    <subcellularLocation>
        <location evidence="2">Cytoplasm</location>
    </subcellularLocation>
    <subcellularLocation>
        <location evidence="1">Mitochondrion</location>
    </subcellularLocation>
</comment>
<sequence>MSSPPLVKKRHRPTLVCLNCRRRKTKCDRGKPSCGNCVKLGENCVYSENVEEPIFKKAKYEYISYFGIPEYINMAPKGLKIFSKRSATWFNALFSDAAIGDRDPYLRITNAVIDVLQKTARGSFDRNERDKVMKLPNSLKAITMFNRSEKSEDQLYHQIATEFSTLRSAERMETYIPNQYEFWSKYYPYYVDKIHPLISVFDLAELKNLLEKFFQRHTDNPGKLNDKVHESTLLMLTYLIMNFFLIEFDPHNTLIQDHINIIKHWLLNTKLFQKTTLLQLRVWLILRFHNWCSYHDNDGSRLNANDGLMGLIMGHCISTGVTWQLWTNIDSDECKSTWINAIQWDRKLAVLNGNDTFNGRSMRVPELPNDHLILKFLKCCVDDPTHVNYTLAIDTLNKLNFEDKNPMVKWEWKVIVALAKLQINHGRLNHSNEGMAAVLTSLDELITIWNEHFVRPLSPVSYSSRMVEISMNKVLVILPAIILRARNSCKQKIVQLMDEISTTYFNEFPYFYHVFKRLFKYKLTFNLIGREDSLGHMLTILKNEKHDVLDKLGITRKDVELPDDDVIKIWNARFSLTENDVNLKVEMMCKNYEPNLFSSSYQHALEKLEETHSAKAETIDVTQFLQQVFDSTDFDLFYGMDVADFPKMDNLLS</sequence>
<dbReference type="GO" id="GO:0000981">
    <property type="term" value="F:DNA-binding transcription factor activity, RNA polymerase II-specific"/>
    <property type="evidence" value="ECO:0007669"/>
    <property type="project" value="InterPro"/>
</dbReference>
<keyword evidence="7" id="KW-0805">Transcription regulation</keyword>
<dbReference type="EMBL" id="CCBQ010000047">
    <property type="protein sequence ID" value="CDO96171.1"/>
    <property type="molecule type" value="Genomic_DNA"/>
</dbReference>
<evidence type="ECO:0000256" key="2">
    <source>
        <dbReference type="ARBA" id="ARBA00004496"/>
    </source>
</evidence>
<evidence type="ECO:0000259" key="15">
    <source>
        <dbReference type="PROSITE" id="PS50048"/>
    </source>
</evidence>
<dbReference type="GO" id="GO:0045944">
    <property type="term" value="P:positive regulation of transcription by RNA polymerase II"/>
    <property type="evidence" value="ECO:0007669"/>
    <property type="project" value="TreeGrafter"/>
</dbReference>
<keyword evidence="6" id="KW-0862">Zinc</keyword>
<evidence type="ECO:0000256" key="8">
    <source>
        <dbReference type="ARBA" id="ARBA00023125"/>
    </source>
</evidence>
<evidence type="ECO:0000256" key="4">
    <source>
        <dbReference type="ARBA" id="ARBA00022491"/>
    </source>
</evidence>
<protein>
    <recommendedName>
        <fullName evidence="14">Oleate activated transcription factor 3</fullName>
    </recommendedName>
</protein>
<accession>A0A0A8LAR1</accession>
<dbReference type="InterPro" id="IPR036864">
    <property type="entry name" value="Zn2-C6_fun-type_DNA-bd_sf"/>
</dbReference>
<evidence type="ECO:0000256" key="13">
    <source>
        <dbReference type="ARBA" id="ARBA00038234"/>
    </source>
</evidence>
<proteinExistence type="inferred from homology"/>
<evidence type="ECO:0000313" key="17">
    <source>
        <dbReference type="Proteomes" id="UP000031516"/>
    </source>
</evidence>
<keyword evidence="11" id="KW-0539">Nucleus</keyword>
<dbReference type="SMART" id="SM00066">
    <property type="entry name" value="GAL4"/>
    <property type="match status" value="1"/>
</dbReference>
<evidence type="ECO:0000256" key="1">
    <source>
        <dbReference type="ARBA" id="ARBA00004173"/>
    </source>
</evidence>
<keyword evidence="9" id="KW-0496">Mitochondrion</keyword>
<keyword evidence="8" id="KW-0238">DNA-binding</keyword>
<dbReference type="GO" id="GO:0005739">
    <property type="term" value="C:mitochondrion"/>
    <property type="evidence" value="ECO:0007669"/>
    <property type="project" value="UniProtKB-SubCell"/>
</dbReference>
<dbReference type="GO" id="GO:0008270">
    <property type="term" value="F:zinc ion binding"/>
    <property type="evidence" value="ECO:0007669"/>
    <property type="project" value="InterPro"/>
</dbReference>
<dbReference type="GO" id="GO:0000978">
    <property type="term" value="F:RNA polymerase II cis-regulatory region sequence-specific DNA binding"/>
    <property type="evidence" value="ECO:0007669"/>
    <property type="project" value="TreeGrafter"/>
</dbReference>
<evidence type="ECO:0000256" key="9">
    <source>
        <dbReference type="ARBA" id="ARBA00023128"/>
    </source>
</evidence>
<gene>
    <name evidence="16" type="ORF">KLDO_g4387</name>
</gene>
<dbReference type="InterPro" id="IPR001138">
    <property type="entry name" value="Zn2Cys6_DnaBD"/>
</dbReference>
<keyword evidence="4" id="KW-0678">Repressor</keyword>
<dbReference type="Proteomes" id="UP000031516">
    <property type="component" value="Unassembled WGS sequence"/>
</dbReference>
<dbReference type="PANTHER" id="PTHR31069">
    <property type="entry name" value="OLEATE-ACTIVATED TRANSCRIPTION FACTOR 1-RELATED"/>
    <property type="match status" value="1"/>
</dbReference>
<dbReference type="InterPro" id="IPR050675">
    <property type="entry name" value="OAF3"/>
</dbReference>
<evidence type="ECO:0000256" key="3">
    <source>
        <dbReference type="ARBA" id="ARBA00022490"/>
    </source>
</evidence>
<evidence type="ECO:0000256" key="6">
    <source>
        <dbReference type="ARBA" id="ARBA00022833"/>
    </source>
</evidence>
<comment type="similarity">
    <text evidence="13">Belongs to the OAF3 family.</text>
</comment>
<dbReference type="Pfam" id="PF00172">
    <property type="entry name" value="Zn_clus"/>
    <property type="match status" value="1"/>
</dbReference>
<evidence type="ECO:0000256" key="11">
    <source>
        <dbReference type="ARBA" id="ARBA00023242"/>
    </source>
</evidence>
<evidence type="ECO:0000256" key="12">
    <source>
        <dbReference type="ARBA" id="ARBA00037679"/>
    </source>
</evidence>
<evidence type="ECO:0000313" key="16">
    <source>
        <dbReference type="EMBL" id="CDO96171.1"/>
    </source>
</evidence>
<dbReference type="CDD" id="cd12148">
    <property type="entry name" value="fungal_TF_MHR"/>
    <property type="match status" value="1"/>
</dbReference>
<evidence type="ECO:0000256" key="5">
    <source>
        <dbReference type="ARBA" id="ARBA00022723"/>
    </source>
</evidence>
<organism evidence="16 17">
    <name type="scientific">Kluyveromyces dobzhanskii CBS 2104</name>
    <dbReference type="NCBI Taxonomy" id="1427455"/>
    <lineage>
        <taxon>Eukaryota</taxon>
        <taxon>Fungi</taxon>
        <taxon>Dikarya</taxon>
        <taxon>Ascomycota</taxon>
        <taxon>Saccharomycotina</taxon>
        <taxon>Saccharomycetes</taxon>
        <taxon>Saccharomycetales</taxon>
        <taxon>Saccharomycetaceae</taxon>
        <taxon>Kluyveromyces</taxon>
    </lineage>
</organism>
<dbReference type="Gene3D" id="4.10.240.10">
    <property type="entry name" value="Zn(2)-C6 fungal-type DNA-binding domain"/>
    <property type="match status" value="1"/>
</dbReference>
<dbReference type="GO" id="GO:0005634">
    <property type="term" value="C:nucleus"/>
    <property type="evidence" value="ECO:0007669"/>
    <property type="project" value="TreeGrafter"/>
</dbReference>
<dbReference type="PROSITE" id="PS50048">
    <property type="entry name" value="ZN2_CY6_FUNGAL_2"/>
    <property type="match status" value="1"/>
</dbReference>
<reference evidence="16 17" key="1">
    <citation type="submission" date="2014-03" db="EMBL/GenBank/DDBJ databases">
        <title>The genome of Kluyveromyces dobzhanskii.</title>
        <authorList>
            <person name="Nystedt B."/>
            <person name="Astrom S."/>
        </authorList>
    </citation>
    <scope>NUCLEOTIDE SEQUENCE [LARGE SCALE GENOMIC DNA]</scope>
    <source>
        <strain evidence="16 17">CBS 2104</strain>
    </source>
</reference>
<dbReference type="OrthoDB" id="2406834at2759"/>
<dbReference type="AlphaFoldDB" id="A0A0A8LAR1"/>
<feature type="domain" description="Zn(2)-C6 fungal-type" evidence="15">
    <location>
        <begin position="16"/>
        <end position="46"/>
    </location>
</feature>
<dbReference type="PANTHER" id="PTHR31069:SF33">
    <property type="entry name" value="OLEATE ACTIVATED TRANSCRIPTION FACTOR 3"/>
    <property type="match status" value="1"/>
</dbReference>
<keyword evidence="3" id="KW-0963">Cytoplasm</keyword>
<evidence type="ECO:0000256" key="7">
    <source>
        <dbReference type="ARBA" id="ARBA00023015"/>
    </source>
</evidence>
<keyword evidence="10" id="KW-0804">Transcription</keyword>
<keyword evidence="17" id="KW-1185">Reference proteome</keyword>
<keyword evidence="5" id="KW-0479">Metal-binding</keyword>
<evidence type="ECO:0000256" key="10">
    <source>
        <dbReference type="ARBA" id="ARBA00023163"/>
    </source>
</evidence>
<evidence type="ECO:0000256" key="14">
    <source>
        <dbReference type="ARBA" id="ARBA00040584"/>
    </source>
</evidence>
<comment type="caution">
    <text evidence="16">The sequence shown here is derived from an EMBL/GenBank/DDBJ whole genome shotgun (WGS) entry which is preliminary data.</text>
</comment>
<name>A0A0A8LAR1_9SACH</name>
<dbReference type="SUPFAM" id="SSF57701">
    <property type="entry name" value="Zn2/Cys6 DNA-binding domain"/>
    <property type="match status" value="1"/>
</dbReference>
<comment type="function">
    <text evidence="12">Transcriptional inhibitor with a significantly increased number of target genes in response to oleate.</text>
</comment>
<dbReference type="PROSITE" id="PS00463">
    <property type="entry name" value="ZN2_CY6_FUNGAL_1"/>
    <property type="match status" value="1"/>
</dbReference>
<dbReference type="CDD" id="cd00067">
    <property type="entry name" value="GAL4"/>
    <property type="match status" value="1"/>
</dbReference>